<dbReference type="Gene3D" id="1.10.357.10">
    <property type="entry name" value="Tetracycline Repressor, domain 2"/>
    <property type="match status" value="1"/>
</dbReference>
<dbReference type="Pfam" id="PF00440">
    <property type="entry name" value="TetR_N"/>
    <property type="match status" value="1"/>
</dbReference>
<dbReference type="InterPro" id="IPR001647">
    <property type="entry name" value="HTH_TetR"/>
</dbReference>
<dbReference type="Proteomes" id="UP000000503">
    <property type="component" value="Chromosome"/>
</dbReference>
<accession>F8F416</accession>
<dbReference type="GO" id="GO:0003677">
    <property type="term" value="F:DNA binding"/>
    <property type="evidence" value="ECO:0007669"/>
    <property type="project" value="UniProtKB-UniRule"/>
</dbReference>
<dbReference type="eggNOG" id="COG1309">
    <property type="taxonomic scope" value="Bacteria"/>
</dbReference>
<dbReference type="AlphaFoldDB" id="F8F416"/>
<organism evidence="4 5">
    <name type="scientific">Gracilinema caldarium (strain ATCC 51460 / DSM 7334 / H1)</name>
    <name type="common">Treponema caldarium</name>
    <dbReference type="NCBI Taxonomy" id="744872"/>
    <lineage>
        <taxon>Bacteria</taxon>
        <taxon>Pseudomonadati</taxon>
        <taxon>Spirochaetota</taxon>
        <taxon>Spirochaetia</taxon>
        <taxon>Spirochaetales</taxon>
        <taxon>Breznakiellaceae</taxon>
        <taxon>Gracilinema</taxon>
    </lineage>
</organism>
<dbReference type="PROSITE" id="PS50977">
    <property type="entry name" value="HTH_TETR_2"/>
    <property type="match status" value="1"/>
</dbReference>
<feature type="domain" description="HTH tetR-type" evidence="3">
    <location>
        <begin position="29"/>
        <end position="89"/>
    </location>
</feature>
<dbReference type="HOGENOM" id="CLU_1106721_0_0_12"/>
<keyword evidence="5" id="KW-1185">Reference proteome</keyword>
<protein>
    <submittedName>
        <fullName evidence="4">Regulatory protein TetR</fullName>
    </submittedName>
</protein>
<evidence type="ECO:0000313" key="4">
    <source>
        <dbReference type="EMBL" id="AEJ20035.1"/>
    </source>
</evidence>
<sequence length="251" mass="29585">MILNILNPFAKSVNKIYTILMGYKDIHKERIRRYFLDAAKDIIVTEGVSAVTSKKVGERAAYSYASIYNYFENQNALICEAVEELAKECAQWVADNLNAVLAGQFPNFRFWLPYEPGHAYSPFPADLVIPFEKRITKHKSIEDRILALAFLMIEYNGRNPNRYEPFLSTEIDFRYFIKRDGHHFFHPAYALLLTELEKLERFTQEKRRLIADIMVYIFHSKMHFYIRYGAPESLEALHREVAQEVRFLLWP</sequence>
<evidence type="ECO:0000313" key="5">
    <source>
        <dbReference type="Proteomes" id="UP000000503"/>
    </source>
</evidence>
<keyword evidence="1 2" id="KW-0238">DNA-binding</keyword>
<feature type="DNA-binding region" description="H-T-H motif" evidence="2">
    <location>
        <begin position="52"/>
        <end position="71"/>
    </location>
</feature>
<reference evidence="5" key="1">
    <citation type="journal article" date="2013" name="Stand. Genomic Sci.">
        <title>Genome sequence of the thermophilic fresh-water bacterium Spirochaeta caldaria type strain (H1(T)), reclassification of Spirochaeta caldaria, Spirochaeta stenostrepta, and Spirochaeta zuelzerae in the genus Treponema as Treponema caldaria comb. nov., Treponema stenostrepta comb. nov., and Treponema zuelzerae comb. nov., and emendation of the genus Treponema.</title>
        <authorList>
            <person name="Abt B."/>
            <person name="Goker M."/>
            <person name="Scheuner C."/>
            <person name="Han C."/>
            <person name="Lu M."/>
            <person name="Misra M."/>
            <person name="Lapidus A."/>
            <person name="Nolan M."/>
            <person name="Lucas S."/>
            <person name="Hammon N."/>
            <person name="Deshpande S."/>
            <person name="Cheng J.F."/>
            <person name="Tapia R."/>
            <person name="Goodwin L.A."/>
            <person name="Pitluck S."/>
            <person name="Liolios K."/>
            <person name="Pagani I."/>
            <person name="Ivanova N."/>
            <person name="Mavromatis K."/>
            <person name="Mikhailova N."/>
            <person name="Huntemann M."/>
            <person name="Pati A."/>
            <person name="Chen A."/>
            <person name="Palaniappan K."/>
            <person name="Land M."/>
            <person name="Hauser L."/>
            <person name="Jeffries C.D."/>
            <person name="Rohde M."/>
            <person name="Spring S."/>
            <person name="Gronow S."/>
            <person name="Detter J.C."/>
            <person name="Bristow J."/>
            <person name="Eisen J.A."/>
            <person name="Markowitz V."/>
            <person name="Hugenholtz P."/>
            <person name="Kyrpides N.C."/>
            <person name="Woyke T."/>
            <person name="Klenk H.P."/>
        </authorList>
    </citation>
    <scope>NUCLEOTIDE SEQUENCE</scope>
    <source>
        <strain evidence="5">ATCC 51460 / DSM 7334 / H1</strain>
    </source>
</reference>
<dbReference type="EMBL" id="CP002868">
    <property type="protein sequence ID" value="AEJ20035.1"/>
    <property type="molecule type" value="Genomic_DNA"/>
</dbReference>
<dbReference type="InterPro" id="IPR009057">
    <property type="entry name" value="Homeodomain-like_sf"/>
</dbReference>
<gene>
    <name evidence="4" type="ordered locus">Spica_1902</name>
</gene>
<dbReference type="KEGG" id="scd:Spica_1902"/>
<evidence type="ECO:0000256" key="1">
    <source>
        <dbReference type="ARBA" id="ARBA00023125"/>
    </source>
</evidence>
<name>F8F416_GRAC1</name>
<dbReference type="OrthoDB" id="5366068at2"/>
<evidence type="ECO:0000256" key="2">
    <source>
        <dbReference type="PROSITE-ProRule" id="PRU00335"/>
    </source>
</evidence>
<proteinExistence type="predicted"/>
<dbReference type="SUPFAM" id="SSF46689">
    <property type="entry name" value="Homeodomain-like"/>
    <property type="match status" value="1"/>
</dbReference>
<dbReference type="STRING" id="744872.Spica_1902"/>
<evidence type="ECO:0000259" key="3">
    <source>
        <dbReference type="PROSITE" id="PS50977"/>
    </source>
</evidence>